<dbReference type="AlphaFoldDB" id="A6JIW5"/>
<dbReference type="EMBL" id="CH473987">
    <property type="protein sequence ID" value="EDM18767.1"/>
    <property type="molecule type" value="Genomic_DNA"/>
</dbReference>
<sequence>MKEILLDSSLLMPVQCRHGAKEMILQSID</sequence>
<dbReference type="Proteomes" id="UP000234681">
    <property type="component" value="Chromosome 9"/>
</dbReference>
<reference evidence="1 2" key="1">
    <citation type="submission" date="2005-09" db="EMBL/GenBank/DDBJ databases">
        <authorList>
            <person name="Mural R.J."/>
            <person name="Li P.W."/>
            <person name="Adams M.D."/>
            <person name="Amanatides P.G."/>
            <person name="Baden-Tillson H."/>
            <person name="Barnstead M."/>
            <person name="Chin S.H."/>
            <person name="Dew I."/>
            <person name="Evans C.A."/>
            <person name="Ferriera S."/>
            <person name="Flanigan M."/>
            <person name="Fosler C."/>
            <person name="Glodek A."/>
            <person name="Gu Z."/>
            <person name="Holt R.A."/>
            <person name="Jennings D."/>
            <person name="Kraft C.L."/>
            <person name="Lu F."/>
            <person name="Nguyen T."/>
            <person name="Nusskern D.R."/>
            <person name="Pfannkoch C.M."/>
            <person name="Sitter C."/>
            <person name="Sutton G.G."/>
            <person name="Venter J.C."/>
            <person name="Wang Z."/>
            <person name="Woodage T."/>
            <person name="Zheng X.H."/>
            <person name="Zhong F."/>
        </authorList>
    </citation>
    <scope>NUCLEOTIDE SEQUENCE [LARGE SCALE GENOMIC DNA]</scope>
    <source>
        <strain>BN</strain>
        <strain evidence="2">Sprague-Dawley</strain>
    </source>
</reference>
<evidence type="ECO:0000313" key="1">
    <source>
        <dbReference type="EMBL" id="EDM18767.1"/>
    </source>
</evidence>
<proteinExistence type="predicted"/>
<organism evidence="1 2">
    <name type="scientific">Rattus norvegicus</name>
    <name type="common">Rat</name>
    <dbReference type="NCBI Taxonomy" id="10116"/>
    <lineage>
        <taxon>Eukaryota</taxon>
        <taxon>Metazoa</taxon>
        <taxon>Chordata</taxon>
        <taxon>Craniata</taxon>
        <taxon>Vertebrata</taxon>
        <taxon>Euteleostomi</taxon>
        <taxon>Mammalia</taxon>
        <taxon>Eutheria</taxon>
        <taxon>Euarchontoglires</taxon>
        <taxon>Glires</taxon>
        <taxon>Rodentia</taxon>
        <taxon>Myomorpha</taxon>
        <taxon>Muroidea</taxon>
        <taxon>Muridae</taxon>
        <taxon>Murinae</taxon>
        <taxon>Rattus</taxon>
    </lineage>
</organism>
<name>A6JIW5_RAT</name>
<accession>A6JIW5</accession>
<gene>
    <name evidence="1" type="ORF">rCG_63736</name>
</gene>
<evidence type="ECO:0000313" key="2">
    <source>
        <dbReference type="Proteomes" id="UP000234681"/>
    </source>
</evidence>
<protein>
    <submittedName>
        <fullName evidence="1">RCG63736</fullName>
    </submittedName>
</protein>